<dbReference type="EMBL" id="JARK01001338">
    <property type="protein sequence ID" value="EYC33380.1"/>
    <property type="molecule type" value="Genomic_DNA"/>
</dbReference>
<keyword evidence="2" id="KW-1185">Reference proteome</keyword>
<reference evidence="2" key="1">
    <citation type="journal article" date="2015" name="Nat. Genet.">
        <title>The genome and transcriptome of the zoonotic hookworm Ancylostoma ceylanicum identify infection-specific gene families.</title>
        <authorList>
            <person name="Schwarz E.M."/>
            <person name="Hu Y."/>
            <person name="Antoshechkin I."/>
            <person name="Miller M.M."/>
            <person name="Sternberg P.W."/>
            <person name="Aroian R.V."/>
        </authorList>
    </citation>
    <scope>NUCLEOTIDE SEQUENCE</scope>
    <source>
        <strain evidence="2">HY135</strain>
    </source>
</reference>
<dbReference type="InterPro" id="IPR036397">
    <property type="entry name" value="RNaseH_sf"/>
</dbReference>
<dbReference type="Proteomes" id="UP000024635">
    <property type="component" value="Unassembled WGS sequence"/>
</dbReference>
<dbReference type="Gene3D" id="3.30.420.10">
    <property type="entry name" value="Ribonuclease H-like superfamily/Ribonuclease H"/>
    <property type="match status" value="1"/>
</dbReference>
<protein>
    <submittedName>
        <fullName evidence="1">Uncharacterized protein</fullName>
    </submittedName>
</protein>
<sequence length="120" mass="14355">MHERVLDVQLTIIADRHHQLDEVARVCDDGLTERDLQRHAEAAIEMLPCKRTEYWLKLVLQNRVYDKIKRRSHWTDEDEQPEQQPKASLHPLKMSTVWWNYKGIIHFYLLPRNATTTPDL</sequence>
<evidence type="ECO:0000313" key="2">
    <source>
        <dbReference type="Proteomes" id="UP000024635"/>
    </source>
</evidence>
<accession>A0A016W150</accession>
<gene>
    <name evidence="1" type="primary">Acey_s0002.g765</name>
    <name evidence="1" type="ORF">Y032_0002g765</name>
</gene>
<proteinExistence type="predicted"/>
<dbReference type="InterPro" id="IPR001888">
    <property type="entry name" value="Transposase_1"/>
</dbReference>
<dbReference type="Pfam" id="PF01359">
    <property type="entry name" value="Transposase_1"/>
    <property type="match status" value="1"/>
</dbReference>
<dbReference type="STRING" id="53326.A0A016W150"/>
<dbReference type="OrthoDB" id="616263at2759"/>
<name>A0A016W150_9BILA</name>
<organism evidence="1 2">
    <name type="scientific">Ancylostoma ceylanicum</name>
    <dbReference type="NCBI Taxonomy" id="53326"/>
    <lineage>
        <taxon>Eukaryota</taxon>
        <taxon>Metazoa</taxon>
        <taxon>Ecdysozoa</taxon>
        <taxon>Nematoda</taxon>
        <taxon>Chromadorea</taxon>
        <taxon>Rhabditida</taxon>
        <taxon>Rhabditina</taxon>
        <taxon>Rhabditomorpha</taxon>
        <taxon>Strongyloidea</taxon>
        <taxon>Ancylostomatidae</taxon>
        <taxon>Ancylostomatinae</taxon>
        <taxon>Ancylostoma</taxon>
    </lineage>
</organism>
<dbReference type="AlphaFoldDB" id="A0A016W150"/>
<dbReference type="GO" id="GO:0003676">
    <property type="term" value="F:nucleic acid binding"/>
    <property type="evidence" value="ECO:0007669"/>
    <property type="project" value="InterPro"/>
</dbReference>
<comment type="caution">
    <text evidence="1">The sequence shown here is derived from an EMBL/GenBank/DDBJ whole genome shotgun (WGS) entry which is preliminary data.</text>
</comment>
<evidence type="ECO:0000313" key="1">
    <source>
        <dbReference type="EMBL" id="EYC33380.1"/>
    </source>
</evidence>